<organism evidence="4 5">
    <name type="scientific">Oharaeibacter diazotrophicus</name>
    <dbReference type="NCBI Taxonomy" id="1920512"/>
    <lineage>
        <taxon>Bacteria</taxon>
        <taxon>Pseudomonadati</taxon>
        <taxon>Pseudomonadota</taxon>
        <taxon>Alphaproteobacteria</taxon>
        <taxon>Hyphomicrobiales</taxon>
        <taxon>Pleomorphomonadaceae</taxon>
        <taxon>Oharaeibacter</taxon>
    </lineage>
</organism>
<protein>
    <submittedName>
        <fullName evidence="4">Uncharacterized protein</fullName>
    </submittedName>
</protein>
<keyword evidence="1" id="KW-1133">Transmembrane helix</keyword>
<feature type="domain" description="Cap1-like TM helices" evidence="3">
    <location>
        <begin position="14"/>
        <end position="78"/>
    </location>
</feature>
<keyword evidence="5" id="KW-1185">Reference proteome</keyword>
<comment type="caution">
    <text evidence="4">The sequence shown here is derived from an EMBL/GenBank/DDBJ whole genome shotgun (WGS) entry which is preliminary data.</text>
</comment>
<feature type="domain" description="CD-NTase-associated protein 15" evidence="2">
    <location>
        <begin position="86"/>
        <end position="206"/>
    </location>
</feature>
<reference evidence="4 5" key="1">
    <citation type="submission" date="2019-03" db="EMBL/GenBank/DDBJ databases">
        <title>Genomic Encyclopedia of Type Strains, Phase IV (KMG-IV): sequencing the most valuable type-strain genomes for metagenomic binning, comparative biology and taxonomic classification.</title>
        <authorList>
            <person name="Goeker M."/>
        </authorList>
    </citation>
    <scope>NUCLEOTIDE SEQUENCE [LARGE SCALE GENOMIC DNA]</scope>
    <source>
        <strain evidence="4 5">DSM 102969</strain>
    </source>
</reference>
<dbReference type="AlphaFoldDB" id="A0A4R6RCS9"/>
<dbReference type="InterPro" id="IPR041208">
    <property type="entry name" value="Cap15"/>
</dbReference>
<feature type="transmembrane region" description="Helical" evidence="1">
    <location>
        <begin position="51"/>
        <end position="72"/>
    </location>
</feature>
<dbReference type="InterPro" id="IPR056338">
    <property type="entry name" value="Cap15-like_TM"/>
</dbReference>
<proteinExistence type="predicted"/>
<dbReference type="Proteomes" id="UP000294547">
    <property type="component" value="Unassembled WGS sequence"/>
</dbReference>
<accession>A0A4R6RCS9</accession>
<dbReference type="EMBL" id="SNXY01000008">
    <property type="protein sequence ID" value="TDP83932.1"/>
    <property type="molecule type" value="Genomic_DNA"/>
</dbReference>
<evidence type="ECO:0000259" key="3">
    <source>
        <dbReference type="Pfam" id="PF23471"/>
    </source>
</evidence>
<evidence type="ECO:0000256" key="1">
    <source>
        <dbReference type="SAM" id="Phobius"/>
    </source>
</evidence>
<name>A0A4R6RCS9_9HYPH</name>
<evidence type="ECO:0000313" key="4">
    <source>
        <dbReference type="EMBL" id="TDP83932.1"/>
    </source>
</evidence>
<evidence type="ECO:0000313" key="5">
    <source>
        <dbReference type="Proteomes" id="UP000294547"/>
    </source>
</evidence>
<dbReference type="Pfam" id="PF23471">
    <property type="entry name" value="Cap15_TM"/>
    <property type="match status" value="1"/>
</dbReference>
<sequence length="207" mass="23057">MEHEYTVLGGLSRAKVGRYLSLISAAVSAAIILALLWGVDMAKRFGVVANLPPSVLSLVGAGAVFAVLYWLLDRYAWRWTVIGKLLKVPDLNGNWSCKGKTVKTDTNPGYEWDAYITIVQSWDKIRVRLKTAQSGSNSVSAALVCDEADGYRLFYSYKNDPHIGETELRSHRGFAEIVFAKDLQTGDGEYFNGYGRYTFGTMKLQRL</sequence>
<feature type="transmembrane region" description="Helical" evidence="1">
    <location>
        <begin position="19"/>
        <end position="39"/>
    </location>
</feature>
<keyword evidence="1" id="KW-0812">Transmembrane</keyword>
<evidence type="ECO:0000259" key="2">
    <source>
        <dbReference type="Pfam" id="PF18153"/>
    </source>
</evidence>
<keyword evidence="1" id="KW-0472">Membrane</keyword>
<dbReference type="Pfam" id="PF18153">
    <property type="entry name" value="Cap15_CD_rec"/>
    <property type="match status" value="1"/>
</dbReference>
<gene>
    <name evidence="4" type="ORF">EDD54_2532</name>
</gene>